<evidence type="ECO:0000256" key="5">
    <source>
        <dbReference type="ARBA" id="ARBA00022801"/>
    </source>
</evidence>
<evidence type="ECO:0000313" key="16">
    <source>
        <dbReference type="Ensembl" id="ENSPCOP00000002821.1"/>
    </source>
</evidence>
<keyword evidence="2" id="KW-0964">Secreted</keyword>
<organism evidence="16 17">
    <name type="scientific">Propithecus coquereli</name>
    <name type="common">Coquerel's sifaka</name>
    <name type="synonym">Propithecus verreauxi coquereli</name>
    <dbReference type="NCBI Taxonomy" id="379532"/>
    <lineage>
        <taxon>Eukaryota</taxon>
        <taxon>Metazoa</taxon>
        <taxon>Chordata</taxon>
        <taxon>Craniata</taxon>
        <taxon>Vertebrata</taxon>
        <taxon>Euteleostomi</taxon>
        <taxon>Mammalia</taxon>
        <taxon>Eutheria</taxon>
        <taxon>Euarchontoglires</taxon>
        <taxon>Primates</taxon>
        <taxon>Strepsirrhini</taxon>
        <taxon>Lemuriformes</taxon>
        <taxon>Indriidae</taxon>
        <taxon>Propithecus</taxon>
    </lineage>
</organism>
<reference evidence="16" key="1">
    <citation type="submission" date="2025-08" db="UniProtKB">
        <authorList>
            <consortium name="Ensembl"/>
        </authorList>
    </citation>
    <scope>IDENTIFICATION</scope>
</reference>
<dbReference type="GeneTree" id="ENSGT00940000162161"/>
<dbReference type="STRING" id="379532.ENSPCOP00000002821"/>
<evidence type="ECO:0000256" key="2">
    <source>
        <dbReference type="ARBA" id="ARBA00022525"/>
    </source>
</evidence>
<dbReference type="PANTHER" id="PTHR24271:SF51">
    <property type="entry name" value="GRANZYME M"/>
    <property type="match status" value="1"/>
</dbReference>
<dbReference type="InterPro" id="IPR043504">
    <property type="entry name" value="Peptidase_S1_PA_chymotrypsin"/>
</dbReference>
<evidence type="ECO:0000256" key="13">
    <source>
        <dbReference type="RuleBase" id="RU363034"/>
    </source>
</evidence>
<dbReference type="GO" id="GO:0001913">
    <property type="term" value="P:T cell mediated cytotoxicity"/>
    <property type="evidence" value="ECO:0007669"/>
    <property type="project" value="Ensembl"/>
</dbReference>
<dbReference type="PROSITE" id="PS00135">
    <property type="entry name" value="TRYPSIN_SER"/>
    <property type="match status" value="1"/>
</dbReference>
<gene>
    <name evidence="16" type="primary">GZMM</name>
</gene>
<dbReference type="InterPro" id="IPR033116">
    <property type="entry name" value="TRYPSIN_SER"/>
</dbReference>
<evidence type="ECO:0000256" key="3">
    <source>
        <dbReference type="ARBA" id="ARBA00022670"/>
    </source>
</evidence>
<dbReference type="InterPro" id="IPR001254">
    <property type="entry name" value="Trypsin_dom"/>
</dbReference>
<dbReference type="PANTHER" id="PTHR24271">
    <property type="entry name" value="KALLIKREIN-RELATED"/>
    <property type="match status" value="1"/>
</dbReference>
<dbReference type="SUPFAM" id="SSF50494">
    <property type="entry name" value="Trypsin-like serine proteases"/>
    <property type="match status" value="1"/>
</dbReference>
<evidence type="ECO:0000256" key="8">
    <source>
        <dbReference type="ARBA" id="ARBA00023157"/>
    </source>
</evidence>
<evidence type="ECO:0000256" key="9">
    <source>
        <dbReference type="ARBA" id="ARBA00054080"/>
    </source>
</evidence>
<dbReference type="CDD" id="cd00190">
    <property type="entry name" value="Tryp_SPc"/>
    <property type="match status" value="1"/>
</dbReference>
<keyword evidence="5 13" id="KW-0378">Hydrolase</keyword>
<name>A0A2K6EM67_PROCO</name>
<evidence type="ECO:0000256" key="12">
    <source>
        <dbReference type="ARBA" id="ARBA00079711"/>
    </source>
</evidence>
<protein>
    <recommendedName>
        <fullName evidence="10">Granzyme M</fullName>
    </recommendedName>
    <alternativeName>
        <fullName evidence="11">Met-ase</fullName>
    </alternativeName>
    <alternativeName>
        <fullName evidence="12">Natural killer cell granular protease</fullName>
    </alternativeName>
</protein>
<dbReference type="InterPro" id="IPR001314">
    <property type="entry name" value="Peptidase_S1A"/>
</dbReference>
<dbReference type="Ensembl" id="ENSPCOT00000009762.1">
    <property type="protein sequence ID" value="ENSPCOP00000002821.1"/>
    <property type="gene ID" value="ENSPCOG00000008609.1"/>
</dbReference>
<keyword evidence="8" id="KW-1015">Disulfide bond</keyword>
<dbReference type="Proteomes" id="UP000233160">
    <property type="component" value="Unassembled WGS sequence"/>
</dbReference>
<dbReference type="InterPro" id="IPR018114">
    <property type="entry name" value="TRYPSIN_HIS"/>
</dbReference>
<keyword evidence="7" id="KW-0865">Zymogen</keyword>
<dbReference type="OMA" id="DPFKPPV"/>
<evidence type="ECO:0000256" key="10">
    <source>
        <dbReference type="ARBA" id="ARBA00067130"/>
    </source>
</evidence>
<dbReference type="SMART" id="SM00020">
    <property type="entry name" value="Tryp_SPc"/>
    <property type="match status" value="1"/>
</dbReference>
<evidence type="ECO:0000256" key="7">
    <source>
        <dbReference type="ARBA" id="ARBA00023145"/>
    </source>
</evidence>
<evidence type="ECO:0000313" key="17">
    <source>
        <dbReference type="Proteomes" id="UP000233160"/>
    </source>
</evidence>
<evidence type="ECO:0000256" key="4">
    <source>
        <dbReference type="ARBA" id="ARBA00022729"/>
    </source>
</evidence>
<evidence type="ECO:0000259" key="15">
    <source>
        <dbReference type="PROSITE" id="PS50240"/>
    </source>
</evidence>
<dbReference type="AlphaFoldDB" id="A0A2K6EM67"/>
<dbReference type="GO" id="GO:0005576">
    <property type="term" value="C:extracellular region"/>
    <property type="evidence" value="ECO:0007669"/>
    <property type="project" value="UniProtKB-SubCell"/>
</dbReference>
<feature type="signal peptide" evidence="14">
    <location>
        <begin position="1"/>
        <end position="24"/>
    </location>
</feature>
<dbReference type="PROSITE" id="PS50240">
    <property type="entry name" value="TRYPSIN_DOM"/>
    <property type="match status" value="1"/>
</dbReference>
<dbReference type="GO" id="GO:0006508">
    <property type="term" value="P:proteolysis"/>
    <property type="evidence" value="ECO:0007669"/>
    <property type="project" value="UniProtKB-KW"/>
</dbReference>
<dbReference type="Pfam" id="PF00089">
    <property type="entry name" value="Trypsin"/>
    <property type="match status" value="1"/>
</dbReference>
<comment type="subcellular location">
    <subcellularLocation>
        <location evidence="1">Secreted</location>
    </subcellularLocation>
</comment>
<evidence type="ECO:0000256" key="1">
    <source>
        <dbReference type="ARBA" id="ARBA00004613"/>
    </source>
</evidence>
<dbReference type="Gene3D" id="2.40.10.10">
    <property type="entry name" value="Trypsin-like serine proteases"/>
    <property type="match status" value="2"/>
</dbReference>
<dbReference type="GO" id="GO:0004252">
    <property type="term" value="F:serine-type endopeptidase activity"/>
    <property type="evidence" value="ECO:0007669"/>
    <property type="project" value="Ensembl"/>
</dbReference>
<evidence type="ECO:0000256" key="6">
    <source>
        <dbReference type="ARBA" id="ARBA00022825"/>
    </source>
</evidence>
<dbReference type="InterPro" id="IPR009003">
    <property type="entry name" value="Peptidase_S1_PA"/>
</dbReference>
<accession>A0A2K6EM67</accession>
<dbReference type="FunFam" id="2.40.10.10:FF:000146">
    <property type="entry name" value="Serine protease 53"/>
    <property type="match status" value="1"/>
</dbReference>
<evidence type="ECO:0000256" key="14">
    <source>
        <dbReference type="SAM" id="SignalP"/>
    </source>
</evidence>
<keyword evidence="3 13" id="KW-0645">Protease</keyword>
<dbReference type="PROSITE" id="PS00134">
    <property type="entry name" value="TRYPSIN_HIS"/>
    <property type="match status" value="1"/>
</dbReference>
<evidence type="ECO:0000256" key="11">
    <source>
        <dbReference type="ARBA" id="ARBA00078807"/>
    </source>
</evidence>
<sequence>MEARQCALLALALGTLCAVGSTFGAQIIGGKEAAPHSRPYMASLQKDGSHKCGGVLVHPQWVLTAAHCLKLLRLRLVLGLHTLGHPSLAFRIRAAVRHPNYRPVPALENDLALLQLDRKVKPSKTVQPLRLPRSRQVVAAGARCSVAGWGVTHQGGKLARALQELDVRVLDSRMCNNSRFWHGSLTPYMVCLAADRNKAPCKGDSGGPLVCSKGWVAGILSFSFKVCTDVFKPTVATTVTPYVSWIKKVIHSHWQSPPPA</sequence>
<keyword evidence="6 13" id="KW-0720">Serine protease</keyword>
<dbReference type="GO" id="GO:0006915">
    <property type="term" value="P:apoptotic process"/>
    <property type="evidence" value="ECO:0007669"/>
    <property type="project" value="Ensembl"/>
</dbReference>
<feature type="domain" description="Peptidase S1" evidence="15">
    <location>
        <begin position="27"/>
        <end position="251"/>
    </location>
</feature>
<reference evidence="16" key="2">
    <citation type="submission" date="2025-09" db="UniProtKB">
        <authorList>
            <consortium name="Ensembl"/>
        </authorList>
    </citation>
    <scope>IDENTIFICATION</scope>
</reference>
<dbReference type="PRINTS" id="PR00722">
    <property type="entry name" value="CHYMOTRYPSIN"/>
</dbReference>
<feature type="chain" id="PRO_5014427162" description="Granzyme M" evidence="14">
    <location>
        <begin position="25"/>
        <end position="260"/>
    </location>
</feature>
<comment type="function">
    <text evidence="9">Cleaves peptide substrates after methionine, leucine, and norleucine. Physiological substrates include EZR, alpha-tubulins and the apoptosis inhibitor BIRC5/Survivin. Promotes caspase activation and subsequent apoptosis of target cells.</text>
</comment>
<keyword evidence="4 14" id="KW-0732">Signal</keyword>
<proteinExistence type="predicted"/>
<keyword evidence="17" id="KW-1185">Reference proteome</keyword>